<dbReference type="EMBL" id="JAMTCO010000004">
    <property type="protein sequence ID" value="MCP2269076.1"/>
    <property type="molecule type" value="Genomic_DNA"/>
</dbReference>
<evidence type="ECO:0000313" key="2">
    <source>
        <dbReference type="Proteomes" id="UP001205185"/>
    </source>
</evidence>
<accession>A0ABT1I944</accession>
<proteinExistence type="predicted"/>
<reference evidence="1 2" key="1">
    <citation type="submission" date="2022-06" db="EMBL/GenBank/DDBJ databases">
        <title>Genomic Encyclopedia of Archaeal and Bacterial Type Strains, Phase II (KMG-II): from individual species to whole genera.</title>
        <authorList>
            <person name="Goeker M."/>
        </authorList>
    </citation>
    <scope>NUCLEOTIDE SEQUENCE [LARGE SCALE GENOMIC DNA]</scope>
    <source>
        <strain evidence="1 2">DSM 44255</strain>
    </source>
</reference>
<evidence type="ECO:0000313" key="1">
    <source>
        <dbReference type="EMBL" id="MCP2269076.1"/>
    </source>
</evidence>
<dbReference type="RefSeq" id="WP_253886097.1">
    <property type="nucleotide sequence ID" value="NZ_BAAAVB010000016.1"/>
</dbReference>
<evidence type="ECO:0008006" key="3">
    <source>
        <dbReference type="Google" id="ProtNLM"/>
    </source>
</evidence>
<keyword evidence="2" id="KW-1185">Reference proteome</keyword>
<comment type="caution">
    <text evidence="1">The sequence shown here is derived from an EMBL/GenBank/DDBJ whole genome shotgun (WGS) entry which is preliminary data.</text>
</comment>
<dbReference type="Proteomes" id="UP001205185">
    <property type="component" value="Unassembled WGS sequence"/>
</dbReference>
<sequence length="125" mass="13247">MYSSDGGPAGAIGSVMGEFAALAARGGFAVNEHGGDALLKAIRSMIRWIDDQELDLQLLTQRAKLGSSSNAMVMAPFLQQVATDSSGFITQLTQLRKSLTEADQAIVQAMANYQREDHEAAGSLS</sequence>
<name>A0ABT1I944_9PSEU</name>
<organism evidence="1 2">
    <name type="scientific">Actinokineospora diospyrosa</name>
    <dbReference type="NCBI Taxonomy" id="103728"/>
    <lineage>
        <taxon>Bacteria</taxon>
        <taxon>Bacillati</taxon>
        <taxon>Actinomycetota</taxon>
        <taxon>Actinomycetes</taxon>
        <taxon>Pseudonocardiales</taxon>
        <taxon>Pseudonocardiaceae</taxon>
        <taxon>Actinokineospora</taxon>
    </lineage>
</organism>
<gene>
    <name evidence="1" type="ORF">LV75_001564</name>
</gene>
<protein>
    <recommendedName>
        <fullName evidence="3">Excreted virulence factor EspC (Type VII ESX diderm)</fullName>
    </recommendedName>
</protein>